<keyword evidence="2" id="KW-0812">Transmembrane</keyword>
<dbReference type="EMBL" id="JABELV010000184">
    <property type="protein sequence ID" value="KAG7528423.1"/>
    <property type="molecule type" value="Genomic_DNA"/>
</dbReference>
<feature type="region of interest" description="Disordered" evidence="1">
    <location>
        <begin position="1"/>
        <end position="47"/>
    </location>
</feature>
<feature type="compositionally biased region" description="Basic and acidic residues" evidence="1">
    <location>
        <begin position="37"/>
        <end position="47"/>
    </location>
</feature>
<evidence type="ECO:0000313" key="3">
    <source>
        <dbReference type="EMBL" id="KAG7528423.1"/>
    </source>
</evidence>
<organism evidence="3 4">
    <name type="scientific">Filobasidium floriforme</name>
    <dbReference type="NCBI Taxonomy" id="5210"/>
    <lineage>
        <taxon>Eukaryota</taxon>
        <taxon>Fungi</taxon>
        <taxon>Dikarya</taxon>
        <taxon>Basidiomycota</taxon>
        <taxon>Agaricomycotina</taxon>
        <taxon>Tremellomycetes</taxon>
        <taxon>Filobasidiales</taxon>
        <taxon>Filobasidiaceae</taxon>
        <taxon>Filobasidium</taxon>
    </lineage>
</organism>
<dbReference type="Proteomes" id="UP000812966">
    <property type="component" value="Unassembled WGS sequence"/>
</dbReference>
<reference evidence="3" key="1">
    <citation type="submission" date="2020-04" db="EMBL/GenBank/DDBJ databases">
        <title>Analysis of mating type loci in Filobasidium floriforme.</title>
        <authorList>
            <person name="Nowrousian M."/>
        </authorList>
    </citation>
    <scope>NUCLEOTIDE SEQUENCE</scope>
    <source>
        <strain evidence="3">CBS 6242</strain>
    </source>
</reference>
<dbReference type="InterPro" id="IPR010699">
    <property type="entry name" value="DUF1275"/>
</dbReference>
<keyword evidence="2" id="KW-0472">Membrane</keyword>
<sequence>MVYVQDVERDAESSASSRRIDDVGTRTSTNPTCQPDEEPKGTCHPDDSVSHRPHIPFFRQTIPSDNLLIPLLIVTLTTGLLDASTFSSFNVFASNQTGNAILLTLAAANAAPVELHNTAASLGGFLFCGLVAGKLGNWMGPRNRGWLLMSNLVQLVILLLVTILSSPSIHILESTHRASQWITLLLLASSAGFQVAMAKTSGVQEVPTAMLTSPFIEFATDKALYKKWTAGGCVKSRNRRAIYITCLMGGSLIGAYMHRYTGGATSVLILATCLKALTTVQMAVLPGEDTA</sequence>
<dbReference type="PANTHER" id="PTHR37488:SF2">
    <property type="entry name" value="DUF1275 DOMAIN-CONTAINING PROTEIN"/>
    <property type="match status" value="1"/>
</dbReference>
<name>A0A8K0NN98_9TREE</name>
<gene>
    <name evidence="3" type="ORF">FFLO_06169</name>
</gene>
<evidence type="ECO:0000256" key="2">
    <source>
        <dbReference type="SAM" id="Phobius"/>
    </source>
</evidence>
<accession>A0A8K0NN98</accession>
<protein>
    <recommendedName>
        <fullName evidence="5">DUF1275 domain protein</fullName>
    </recommendedName>
</protein>
<feature type="transmembrane region" description="Helical" evidence="2">
    <location>
        <begin position="113"/>
        <end position="133"/>
    </location>
</feature>
<feature type="transmembrane region" description="Helical" evidence="2">
    <location>
        <begin position="145"/>
        <end position="166"/>
    </location>
</feature>
<comment type="caution">
    <text evidence="3">The sequence shown here is derived from an EMBL/GenBank/DDBJ whole genome shotgun (WGS) entry which is preliminary data.</text>
</comment>
<dbReference type="PANTHER" id="PTHR37488">
    <property type="entry name" value="DUF1275 DOMAIN-CONTAINING PROTEIN"/>
    <property type="match status" value="1"/>
</dbReference>
<dbReference type="AlphaFoldDB" id="A0A8K0NN98"/>
<proteinExistence type="predicted"/>
<evidence type="ECO:0008006" key="5">
    <source>
        <dbReference type="Google" id="ProtNLM"/>
    </source>
</evidence>
<feature type="compositionally biased region" description="Basic and acidic residues" evidence="1">
    <location>
        <begin position="1"/>
        <end position="24"/>
    </location>
</feature>
<evidence type="ECO:0000313" key="4">
    <source>
        <dbReference type="Proteomes" id="UP000812966"/>
    </source>
</evidence>
<keyword evidence="4" id="KW-1185">Reference proteome</keyword>
<dbReference type="Pfam" id="PF06912">
    <property type="entry name" value="DUF1275"/>
    <property type="match status" value="1"/>
</dbReference>
<keyword evidence="2" id="KW-1133">Transmembrane helix</keyword>
<evidence type="ECO:0000256" key="1">
    <source>
        <dbReference type="SAM" id="MobiDB-lite"/>
    </source>
</evidence>
<feature type="transmembrane region" description="Helical" evidence="2">
    <location>
        <begin position="67"/>
        <end position="93"/>
    </location>
</feature>